<gene>
    <name evidence="1" type="ORF">APAL1065_LOCUS18689</name>
</gene>
<reference evidence="1" key="1">
    <citation type="submission" date="2021-01" db="EMBL/GenBank/DDBJ databases">
        <authorList>
            <person name="Corre E."/>
            <person name="Pelletier E."/>
            <person name="Niang G."/>
            <person name="Scheremetjew M."/>
            <person name="Finn R."/>
            <person name="Kale V."/>
            <person name="Holt S."/>
            <person name="Cochrane G."/>
            <person name="Meng A."/>
            <person name="Brown T."/>
            <person name="Cohen L."/>
        </authorList>
    </citation>
    <scope>NUCLEOTIDE SEQUENCE</scope>
    <source>
        <strain evidence="1">CCMP125</strain>
    </source>
</reference>
<organism evidence="1">
    <name type="scientific">Entomoneis paludosa</name>
    <dbReference type="NCBI Taxonomy" id="265537"/>
    <lineage>
        <taxon>Eukaryota</taxon>
        <taxon>Sar</taxon>
        <taxon>Stramenopiles</taxon>
        <taxon>Ochrophyta</taxon>
        <taxon>Bacillariophyta</taxon>
        <taxon>Bacillariophyceae</taxon>
        <taxon>Bacillariophycidae</taxon>
        <taxon>Entomoneidaceae</taxon>
        <taxon>Entomoneis</taxon>
    </lineage>
</organism>
<sequence length="111" mass="12197">MLLRGTQMLGIKGGIGVGILQEESSLEFSLVQAQPVLFGGCIITGPGKVRREWSEKETKVRVIILFEQKFSLMDAAVISLRDNTIPSCLDGFSQNLPDSSRIESILCGWKL</sequence>
<proteinExistence type="predicted"/>
<evidence type="ECO:0000313" key="1">
    <source>
        <dbReference type="EMBL" id="CAD9979002.1"/>
    </source>
</evidence>
<dbReference type="AlphaFoldDB" id="A0A7S2YJD8"/>
<protein>
    <submittedName>
        <fullName evidence="1">Uncharacterized protein</fullName>
    </submittedName>
</protein>
<dbReference type="EMBL" id="HBHT01027825">
    <property type="protein sequence ID" value="CAD9979002.1"/>
    <property type="molecule type" value="Transcribed_RNA"/>
</dbReference>
<name>A0A7S2YJD8_9STRA</name>
<accession>A0A7S2YJD8</accession>